<organism evidence="1 3">
    <name type="scientific">Theobroma cacao</name>
    <name type="common">Cacao</name>
    <name type="synonym">Cocoa</name>
    <dbReference type="NCBI Taxonomy" id="3641"/>
    <lineage>
        <taxon>Eukaryota</taxon>
        <taxon>Viridiplantae</taxon>
        <taxon>Streptophyta</taxon>
        <taxon>Embryophyta</taxon>
        <taxon>Tracheophyta</taxon>
        <taxon>Spermatophyta</taxon>
        <taxon>Magnoliopsida</taxon>
        <taxon>eudicotyledons</taxon>
        <taxon>Gunneridae</taxon>
        <taxon>Pentapetalae</taxon>
        <taxon>rosids</taxon>
        <taxon>malvids</taxon>
        <taxon>Malvales</taxon>
        <taxon>Malvaceae</taxon>
        <taxon>Byttnerioideae</taxon>
        <taxon>Theobroma</taxon>
    </lineage>
</organism>
<dbReference type="RefSeq" id="XP_017972605.1">
    <property type="nucleotide sequence ID" value="XM_018117116.1"/>
</dbReference>
<accession>A0AB32WF04</accession>
<dbReference type="GeneID" id="108661183"/>
<evidence type="ECO:0000313" key="2">
    <source>
        <dbReference type="RefSeq" id="XP_017972605.1"/>
    </source>
</evidence>
<reference evidence="2 3" key="2">
    <citation type="submission" date="2025-04" db="UniProtKB">
        <authorList>
            <consortium name="RefSeq"/>
        </authorList>
    </citation>
    <scope>IDENTIFICATION</scope>
</reference>
<dbReference type="RefSeq" id="XP_017976436.1">
    <property type="nucleotide sequence ID" value="XM_018120947.1"/>
</dbReference>
<protein>
    <submittedName>
        <fullName evidence="2">Uncharacterized protein LOC108661183</fullName>
    </submittedName>
    <submittedName>
        <fullName evidence="3">Uncharacterized protein LOC108661951</fullName>
    </submittedName>
</protein>
<gene>
    <name evidence="3" type="primary">LOC108661951</name>
    <name evidence="2" type="synonym">LOC108661183</name>
</gene>
<sequence>MVNSLSLRSILDANKLTSPNFLDWFQNLKIVLKQEKKSYVFDTPIPPIPATDAKVEDKEAYQRHKDDDDQAACVMLASMIPELQKQHEHMDVQSTILHLRELFDKERALRDMRSLKNYSDARWQKVVLFSQFGLNFHMNRLEATLLELLNMPDTAERSNRKDKGSLLIVSSFKAHMKQ</sequence>
<reference evidence="1" key="1">
    <citation type="journal article" date="1997" name="Nucleic Acids Res.">
        <title>tRNAscan-SE: a program for improved detection of transfer RNA genes in genomic sequence.</title>
        <authorList>
            <person name="Lowe T.M."/>
            <person name="Eddy S.R."/>
        </authorList>
    </citation>
    <scope>NUCLEOTIDE SEQUENCE [LARGE SCALE GENOMIC DNA]</scope>
    <source>
        <strain evidence="1">r\B97-61/B2</strain>
    </source>
</reference>
<proteinExistence type="predicted"/>
<dbReference type="Proteomes" id="UP000694886">
    <property type="component" value="Chromosome 5"/>
</dbReference>
<evidence type="ECO:0000313" key="1">
    <source>
        <dbReference type="Proteomes" id="UP000694886"/>
    </source>
</evidence>
<evidence type="ECO:0000313" key="3">
    <source>
        <dbReference type="RefSeq" id="XP_017976436.1"/>
    </source>
</evidence>
<dbReference type="GeneID" id="108661951"/>
<name>A0AB32WF04_THECC</name>
<dbReference type="Gramene" id="Tc05v2_t010320.1">
    <property type="protein sequence ID" value="Tc05v2_p010320.1"/>
    <property type="gene ID" value="Tc05v2_g010320"/>
</dbReference>
<dbReference type="AlphaFoldDB" id="A0AB32WF04"/>
<dbReference type="Gramene" id="Tc03v2_t014360.1">
    <property type="protein sequence ID" value="Tc03v2_p014360.1"/>
    <property type="gene ID" value="Tc03v2_g014360"/>
</dbReference>
<dbReference type="KEGG" id="tcc:108661951"/>
<dbReference type="KEGG" id="tcc:108661183"/>
<dbReference type="Proteomes" id="UP000694886">
    <property type="component" value="Chromosome 3"/>
</dbReference>